<dbReference type="EMBL" id="JADBDY010000001">
    <property type="protein sequence ID" value="MBE1460634.1"/>
    <property type="molecule type" value="Genomic_DNA"/>
</dbReference>
<sequence length="194" mass="21905">MSSLTEHPAAWTRTDVPEGLGLGTLLPEPDGHRLEAGETVVEGEERFFTRFTVRTDLAWTTREVRAEVLSASGPESVTLRAQDGHWTDADGRPLAELVGCLDVDVAATPLTNTLPIRRLGLRPGEHRDIAVVWIDIPSLRVRRVRQRYTRYPAEDGLERYTYRDPLHGEYRLSVDGNGLVVDYERFARRLRSDA</sequence>
<dbReference type="RefSeq" id="WP_191267785.1">
    <property type="nucleotide sequence ID" value="NZ_BMXJ01000001.1"/>
</dbReference>
<evidence type="ECO:0000256" key="1">
    <source>
        <dbReference type="SAM" id="MobiDB-lite"/>
    </source>
</evidence>
<dbReference type="Proteomes" id="UP000598217">
    <property type="component" value="Unassembled WGS sequence"/>
</dbReference>
<dbReference type="Pfam" id="PF06475">
    <property type="entry name" value="Glycolipid_bind"/>
    <property type="match status" value="1"/>
</dbReference>
<dbReference type="InterPro" id="IPR009467">
    <property type="entry name" value="Glycolipid-bd_prot_put"/>
</dbReference>
<reference evidence="2 3" key="1">
    <citation type="submission" date="2020-10" db="EMBL/GenBank/DDBJ databases">
        <title>Sequencing the genomes of 1000 actinobacteria strains.</title>
        <authorList>
            <person name="Klenk H.-P."/>
        </authorList>
    </citation>
    <scope>NUCLEOTIDE SEQUENCE [LARGE SCALE GENOMIC DNA]</scope>
    <source>
        <strain evidence="2 3">DSM 45157</strain>
    </source>
</reference>
<keyword evidence="3" id="KW-1185">Reference proteome</keyword>
<evidence type="ECO:0000313" key="3">
    <source>
        <dbReference type="Proteomes" id="UP000598217"/>
    </source>
</evidence>
<gene>
    <name evidence="2" type="ORF">H4W79_004848</name>
</gene>
<feature type="region of interest" description="Disordered" evidence="1">
    <location>
        <begin position="1"/>
        <end position="20"/>
    </location>
</feature>
<comment type="caution">
    <text evidence="2">The sequence shown here is derived from an EMBL/GenBank/DDBJ whole genome shotgun (WGS) entry which is preliminary data.</text>
</comment>
<protein>
    <recommendedName>
        <fullName evidence="4">Glycolipid-binding</fullName>
    </recommendedName>
</protein>
<organism evidence="2 3">
    <name type="scientific">Nocardiopsis terrae</name>
    <dbReference type="NCBI Taxonomy" id="372655"/>
    <lineage>
        <taxon>Bacteria</taxon>
        <taxon>Bacillati</taxon>
        <taxon>Actinomycetota</taxon>
        <taxon>Actinomycetes</taxon>
        <taxon>Streptosporangiales</taxon>
        <taxon>Nocardiopsidaceae</taxon>
        <taxon>Nocardiopsis</taxon>
    </lineage>
</organism>
<name>A0ABR9HNR6_9ACTN</name>
<accession>A0ABR9HNR6</accession>
<dbReference type="SUPFAM" id="SSF159275">
    <property type="entry name" value="PA1994-like"/>
    <property type="match status" value="1"/>
</dbReference>
<evidence type="ECO:0000313" key="2">
    <source>
        <dbReference type="EMBL" id="MBE1460634.1"/>
    </source>
</evidence>
<proteinExistence type="predicted"/>
<evidence type="ECO:0008006" key="4">
    <source>
        <dbReference type="Google" id="ProtNLM"/>
    </source>
</evidence>